<evidence type="ECO:0000256" key="1">
    <source>
        <dbReference type="ARBA" id="ARBA00023015"/>
    </source>
</evidence>
<dbReference type="InterPro" id="IPR005471">
    <property type="entry name" value="Tscrpt_reg_IclR_N"/>
</dbReference>
<organism evidence="7 8">
    <name type="scientific">Shinella sumterensis</name>
    <dbReference type="NCBI Taxonomy" id="1967501"/>
    <lineage>
        <taxon>Bacteria</taxon>
        <taxon>Pseudomonadati</taxon>
        <taxon>Pseudomonadota</taxon>
        <taxon>Alphaproteobacteria</taxon>
        <taxon>Hyphomicrobiales</taxon>
        <taxon>Rhizobiaceae</taxon>
        <taxon>Shinella</taxon>
    </lineage>
</organism>
<evidence type="ECO:0000256" key="3">
    <source>
        <dbReference type="ARBA" id="ARBA00023163"/>
    </source>
</evidence>
<keyword evidence="3" id="KW-0804">Transcription</keyword>
<dbReference type="PANTHER" id="PTHR30136">
    <property type="entry name" value="HELIX-TURN-HELIX TRANSCRIPTIONAL REGULATOR, ICLR FAMILY"/>
    <property type="match status" value="1"/>
</dbReference>
<keyword evidence="2" id="KW-0238">DNA-binding</keyword>
<dbReference type="EMBL" id="CP132303">
    <property type="protein sequence ID" value="WLS00223.1"/>
    <property type="molecule type" value="Genomic_DNA"/>
</dbReference>
<dbReference type="Gene3D" id="3.30.450.40">
    <property type="match status" value="1"/>
</dbReference>
<evidence type="ECO:0000256" key="4">
    <source>
        <dbReference type="SAM" id="MobiDB-lite"/>
    </source>
</evidence>
<dbReference type="SUPFAM" id="SSF55781">
    <property type="entry name" value="GAF domain-like"/>
    <property type="match status" value="1"/>
</dbReference>
<proteinExistence type="predicted"/>
<accession>A0AA50CQI2</accession>
<sequence length="326" mass="35447">MKRVGQVEHAQWLYRAASRELGSIQRERANRPSPSHRDSGEGSAMTAGLSNLTRLATMTEAEDSPLYVTALAKGLSVLTAFGPSRPAMNLLELADATGLNKSTIQRSVFTLEALGYLARDGGSKRYRLTVKSLEMGTGYLQTAELVERANPFIQQLNRQTGESCNLLEPWETDMVYVARFTSHKEMPIHVPIGQRLPMYCTAAGRAYLSALPKEAASAYIERSKRTAFTAHTVTDPDALMALLQRAHTDGFSLITEEIYVGDIAVGACIVNADGQPLAAINISVPFSRWRPEQVLSDLAPQLVNTARAISSAAKGLKPAGTIKQQT</sequence>
<feature type="domain" description="IclR-ED" evidence="6">
    <location>
        <begin position="131"/>
        <end position="315"/>
    </location>
</feature>
<dbReference type="PROSITE" id="PS51078">
    <property type="entry name" value="ICLR_ED"/>
    <property type="match status" value="1"/>
</dbReference>
<dbReference type="SUPFAM" id="SSF46785">
    <property type="entry name" value="Winged helix' DNA-binding domain"/>
    <property type="match status" value="1"/>
</dbReference>
<dbReference type="GO" id="GO:0045892">
    <property type="term" value="P:negative regulation of DNA-templated transcription"/>
    <property type="evidence" value="ECO:0007669"/>
    <property type="project" value="TreeGrafter"/>
</dbReference>
<reference evidence="7 8" key="1">
    <citation type="submission" date="2023-08" db="EMBL/GenBank/DDBJ databases">
        <title>Pathogen: clinical or host-associated sample.</title>
        <authorList>
            <person name="Hergert J."/>
            <person name="Casey R."/>
            <person name="Wagner J."/>
            <person name="Young E.L."/>
            <person name="Oakeson K.F."/>
        </authorList>
    </citation>
    <scope>NUCLEOTIDE SEQUENCE [LARGE SCALE GENOMIC DNA]</scope>
    <source>
        <strain evidence="7 8">1760953</strain>
        <plasmid evidence="7 8">unnamed1</plasmid>
    </source>
</reference>
<feature type="region of interest" description="Disordered" evidence="4">
    <location>
        <begin position="23"/>
        <end position="45"/>
    </location>
</feature>
<dbReference type="InterPro" id="IPR036388">
    <property type="entry name" value="WH-like_DNA-bd_sf"/>
</dbReference>
<evidence type="ECO:0000256" key="2">
    <source>
        <dbReference type="ARBA" id="ARBA00023125"/>
    </source>
</evidence>
<dbReference type="Gene3D" id="1.10.10.10">
    <property type="entry name" value="Winged helix-like DNA-binding domain superfamily/Winged helix DNA-binding domain"/>
    <property type="match status" value="1"/>
</dbReference>
<evidence type="ECO:0000313" key="7">
    <source>
        <dbReference type="EMBL" id="WLS00223.1"/>
    </source>
</evidence>
<protein>
    <submittedName>
        <fullName evidence="7">IclR family transcriptional regulator</fullName>
    </submittedName>
</protein>
<geneLocation type="plasmid" evidence="7 8">
    <name>unnamed1</name>
</geneLocation>
<dbReference type="Pfam" id="PF01614">
    <property type="entry name" value="IclR_C"/>
    <property type="match status" value="1"/>
</dbReference>
<dbReference type="SMART" id="SM00346">
    <property type="entry name" value="HTH_ICLR"/>
    <property type="match status" value="1"/>
</dbReference>
<name>A0AA50CQI2_9HYPH</name>
<dbReference type="Proteomes" id="UP001234585">
    <property type="component" value="Plasmid unnamed1"/>
</dbReference>
<dbReference type="RefSeq" id="WP_306039762.1">
    <property type="nucleotide sequence ID" value="NZ_CP132303.1"/>
</dbReference>
<gene>
    <name evidence="7" type="ORF">Q9313_19330</name>
</gene>
<keyword evidence="7" id="KW-0614">Plasmid</keyword>
<keyword evidence="8" id="KW-1185">Reference proteome</keyword>
<dbReference type="InterPro" id="IPR050707">
    <property type="entry name" value="HTH_MetabolicPath_Reg"/>
</dbReference>
<keyword evidence="1" id="KW-0805">Transcription regulation</keyword>
<dbReference type="Pfam" id="PF09339">
    <property type="entry name" value="HTH_IclR"/>
    <property type="match status" value="1"/>
</dbReference>
<dbReference type="PANTHER" id="PTHR30136:SF34">
    <property type="entry name" value="TRANSCRIPTIONAL REGULATOR"/>
    <property type="match status" value="1"/>
</dbReference>
<feature type="domain" description="HTH iclR-type" evidence="5">
    <location>
        <begin position="68"/>
        <end position="130"/>
    </location>
</feature>
<feature type="compositionally biased region" description="Basic and acidic residues" evidence="4">
    <location>
        <begin position="25"/>
        <end position="40"/>
    </location>
</feature>
<dbReference type="AlphaFoldDB" id="A0AA50CQI2"/>
<dbReference type="InterPro" id="IPR036390">
    <property type="entry name" value="WH_DNA-bd_sf"/>
</dbReference>
<evidence type="ECO:0000259" key="6">
    <source>
        <dbReference type="PROSITE" id="PS51078"/>
    </source>
</evidence>
<dbReference type="InterPro" id="IPR014757">
    <property type="entry name" value="Tscrpt_reg_IclR_C"/>
</dbReference>
<dbReference type="InterPro" id="IPR029016">
    <property type="entry name" value="GAF-like_dom_sf"/>
</dbReference>
<evidence type="ECO:0000313" key="8">
    <source>
        <dbReference type="Proteomes" id="UP001234585"/>
    </source>
</evidence>
<evidence type="ECO:0000259" key="5">
    <source>
        <dbReference type="PROSITE" id="PS51077"/>
    </source>
</evidence>
<dbReference type="GO" id="GO:0003677">
    <property type="term" value="F:DNA binding"/>
    <property type="evidence" value="ECO:0007669"/>
    <property type="project" value="UniProtKB-KW"/>
</dbReference>
<dbReference type="PROSITE" id="PS51077">
    <property type="entry name" value="HTH_ICLR"/>
    <property type="match status" value="1"/>
</dbReference>
<dbReference type="GO" id="GO:0003700">
    <property type="term" value="F:DNA-binding transcription factor activity"/>
    <property type="evidence" value="ECO:0007669"/>
    <property type="project" value="TreeGrafter"/>
</dbReference>